<organism evidence="1 2">
    <name type="scientific">Sporomusa acidovorans (strain ATCC 49682 / DSM 3132 / Mol)</name>
    <dbReference type="NCBI Taxonomy" id="1123286"/>
    <lineage>
        <taxon>Bacteria</taxon>
        <taxon>Bacillati</taxon>
        <taxon>Bacillota</taxon>
        <taxon>Negativicutes</taxon>
        <taxon>Selenomonadales</taxon>
        <taxon>Sporomusaceae</taxon>
        <taxon>Sporomusa</taxon>
    </lineage>
</organism>
<evidence type="ECO:0000313" key="1">
    <source>
        <dbReference type="EMBL" id="XFO70953.1"/>
    </source>
</evidence>
<evidence type="ECO:0000313" key="2">
    <source>
        <dbReference type="Proteomes" id="UP000216052"/>
    </source>
</evidence>
<dbReference type="EMBL" id="CP155571">
    <property type="protein sequence ID" value="XFO70953.1"/>
    <property type="molecule type" value="Genomic_DNA"/>
</dbReference>
<dbReference type="RefSeq" id="WP_093793652.1">
    <property type="nucleotide sequence ID" value="NZ_CP155571.1"/>
</dbReference>
<name>A0ABZ3IYH5_SPOA4</name>
<protein>
    <recommendedName>
        <fullName evidence="3">Cysteine-rich protein YhjQ</fullName>
    </recommendedName>
</protein>
<dbReference type="Pfam" id="PF03860">
    <property type="entry name" value="Csp"/>
    <property type="match status" value="1"/>
</dbReference>
<dbReference type="PANTHER" id="PTHR37310:SF1">
    <property type="entry name" value="CYTOPLASMIC PROTEIN"/>
    <property type="match status" value="1"/>
</dbReference>
<reference evidence="1" key="1">
    <citation type="submission" date="2024-05" db="EMBL/GenBank/DDBJ databases">
        <title>Isolation and characterization of Sporomusa carbonis sp. nov., a carboxydotrophic hydrogenogen in the genus of Sporomusa isolated from a charcoal burning pile.</title>
        <authorList>
            <person name="Boeer T."/>
            <person name="Rosenbaum F."/>
            <person name="Eysell L."/>
            <person name="Mueller V."/>
            <person name="Daniel R."/>
            <person name="Poehlein A."/>
        </authorList>
    </citation>
    <scope>NUCLEOTIDE SEQUENCE [LARGE SCALE GENOMIC DNA]</scope>
    <source>
        <strain evidence="1">DSM 3132</strain>
    </source>
</reference>
<sequence>MHNPDYDSSNCLVKIIQDCEAMCEHMTAYVAKQPNVEMRVRQLRLLRDCADICGLTAKYVARCSAFAKDIACLCAHICEVCGDECAKHPDHASQHCAHVCMHCAKECYRFAMA</sequence>
<dbReference type="InterPro" id="IPR005560">
    <property type="entry name" value="Csp_YhjQ"/>
</dbReference>
<keyword evidence="2" id="KW-1185">Reference proteome</keyword>
<dbReference type="Proteomes" id="UP000216052">
    <property type="component" value="Chromosome"/>
</dbReference>
<gene>
    <name evidence="1" type="ORF">SPACI_009530</name>
</gene>
<dbReference type="Gene3D" id="1.20.1270.360">
    <property type="match status" value="1"/>
</dbReference>
<dbReference type="InterPro" id="IPR044543">
    <property type="entry name" value="YHJQ-like"/>
</dbReference>
<accession>A0ABZ3IYH5</accession>
<dbReference type="PANTHER" id="PTHR37310">
    <property type="entry name" value="CYTOPLASMIC PROTEIN-RELATED"/>
    <property type="match status" value="1"/>
</dbReference>
<dbReference type="CDD" id="cd08026">
    <property type="entry name" value="DUF326"/>
    <property type="match status" value="1"/>
</dbReference>
<proteinExistence type="predicted"/>
<evidence type="ECO:0008006" key="3">
    <source>
        <dbReference type="Google" id="ProtNLM"/>
    </source>
</evidence>